<evidence type="ECO:0000313" key="2">
    <source>
        <dbReference type="EMBL" id="POG69343.1"/>
    </source>
</evidence>
<proteinExistence type="predicted"/>
<dbReference type="Proteomes" id="UP000018888">
    <property type="component" value="Unassembled WGS sequence"/>
</dbReference>
<dbReference type="EMBL" id="AUPC02000137">
    <property type="protein sequence ID" value="POG69343.1"/>
    <property type="molecule type" value="Genomic_DNA"/>
</dbReference>
<comment type="caution">
    <text evidence="2">The sequence shown here is derived from an EMBL/GenBank/DDBJ whole genome shotgun (WGS) entry which is preliminary data.</text>
</comment>
<reference evidence="2 3" key="2">
    <citation type="journal article" date="2018" name="New Phytol.">
        <title>High intraspecific genome diversity in the model arbuscular mycorrhizal symbiont Rhizophagus irregularis.</title>
        <authorList>
            <person name="Chen E.C.H."/>
            <person name="Morin E."/>
            <person name="Beaudet D."/>
            <person name="Noel J."/>
            <person name="Yildirir G."/>
            <person name="Ndikumana S."/>
            <person name="Charron P."/>
            <person name="St-Onge C."/>
            <person name="Giorgi J."/>
            <person name="Kruger M."/>
            <person name="Marton T."/>
            <person name="Ropars J."/>
            <person name="Grigoriev I.V."/>
            <person name="Hainaut M."/>
            <person name="Henrissat B."/>
            <person name="Roux C."/>
            <person name="Martin F."/>
            <person name="Corradi N."/>
        </authorList>
    </citation>
    <scope>NUCLEOTIDE SEQUENCE [LARGE SCALE GENOMIC DNA]</scope>
    <source>
        <strain evidence="2 3">DAOM 197198</strain>
    </source>
</reference>
<name>A0A2P4PVB4_RHIID</name>
<evidence type="ECO:0000256" key="1">
    <source>
        <dbReference type="SAM" id="MobiDB-lite"/>
    </source>
</evidence>
<dbReference type="AlphaFoldDB" id="A0A2P4PVB4"/>
<accession>A0A2P4PVB4</accession>
<organism evidence="2 3">
    <name type="scientific">Rhizophagus irregularis (strain DAOM 181602 / DAOM 197198 / MUCL 43194)</name>
    <name type="common">Arbuscular mycorrhizal fungus</name>
    <name type="synonym">Glomus intraradices</name>
    <dbReference type="NCBI Taxonomy" id="747089"/>
    <lineage>
        <taxon>Eukaryota</taxon>
        <taxon>Fungi</taxon>
        <taxon>Fungi incertae sedis</taxon>
        <taxon>Mucoromycota</taxon>
        <taxon>Glomeromycotina</taxon>
        <taxon>Glomeromycetes</taxon>
        <taxon>Glomerales</taxon>
        <taxon>Glomeraceae</taxon>
        <taxon>Rhizophagus</taxon>
    </lineage>
</organism>
<reference evidence="2 3" key="1">
    <citation type="journal article" date="2013" name="Proc. Natl. Acad. Sci. U.S.A.">
        <title>Genome of an arbuscular mycorrhizal fungus provides insight into the oldest plant symbiosis.</title>
        <authorList>
            <person name="Tisserant E."/>
            <person name="Malbreil M."/>
            <person name="Kuo A."/>
            <person name="Kohler A."/>
            <person name="Symeonidi A."/>
            <person name="Balestrini R."/>
            <person name="Charron P."/>
            <person name="Duensing N."/>
            <person name="Frei Dit Frey N."/>
            <person name="Gianinazzi-Pearson V."/>
            <person name="Gilbert L.B."/>
            <person name="Handa Y."/>
            <person name="Herr J.R."/>
            <person name="Hijri M."/>
            <person name="Koul R."/>
            <person name="Kawaguchi M."/>
            <person name="Krajinski F."/>
            <person name="Lammers P.J."/>
            <person name="Masclaux F.G."/>
            <person name="Murat C."/>
            <person name="Morin E."/>
            <person name="Ndikumana S."/>
            <person name="Pagni M."/>
            <person name="Petitpierre D."/>
            <person name="Requena N."/>
            <person name="Rosikiewicz P."/>
            <person name="Riley R."/>
            <person name="Saito K."/>
            <person name="San Clemente H."/>
            <person name="Shapiro H."/>
            <person name="van Tuinen D."/>
            <person name="Becard G."/>
            <person name="Bonfante P."/>
            <person name="Paszkowski U."/>
            <person name="Shachar-Hill Y.Y."/>
            <person name="Tuskan G.A."/>
            <person name="Young P.W."/>
            <person name="Sanders I.R."/>
            <person name="Henrissat B."/>
            <person name="Rensing S.A."/>
            <person name="Grigoriev I.V."/>
            <person name="Corradi N."/>
            <person name="Roux C."/>
            <person name="Martin F."/>
        </authorList>
    </citation>
    <scope>NUCLEOTIDE SEQUENCE [LARGE SCALE GENOMIC DNA]</scope>
    <source>
        <strain evidence="2 3">DAOM 197198</strain>
    </source>
</reference>
<feature type="compositionally biased region" description="Polar residues" evidence="1">
    <location>
        <begin position="134"/>
        <end position="150"/>
    </location>
</feature>
<sequence>MATLWADHKPTAFLTTCDASAFKIIQTSKGKRKLVGYFENWEATLKALNTSQVFFTNALYVSSRSWDNFAFHFYYNFGDMDDVVYDENVTDDGLDKSSEDDLYEDEDDIILGLQIPNPDKQKSKARVTDDKQVKNQSTTAKPNAQTLAKNSQKEKKSSKPKAIQILTRYETVREEQKQI</sequence>
<protein>
    <submittedName>
        <fullName evidence="2">Uncharacterized protein</fullName>
    </submittedName>
</protein>
<evidence type="ECO:0000313" key="3">
    <source>
        <dbReference type="Proteomes" id="UP000018888"/>
    </source>
</evidence>
<feature type="region of interest" description="Disordered" evidence="1">
    <location>
        <begin position="119"/>
        <end position="162"/>
    </location>
</feature>
<gene>
    <name evidence="2" type="ORF">GLOIN_2v1777172</name>
</gene>
<feature type="compositionally biased region" description="Basic and acidic residues" evidence="1">
    <location>
        <begin position="119"/>
        <end position="133"/>
    </location>
</feature>
<keyword evidence="3" id="KW-1185">Reference proteome</keyword>